<feature type="region of interest" description="Disordered" evidence="1">
    <location>
        <begin position="367"/>
        <end position="395"/>
    </location>
</feature>
<dbReference type="RefSeq" id="WP_140885887.1">
    <property type="nucleotide sequence ID" value="NZ_RCZP01000030.1"/>
</dbReference>
<name>A0A502FIB8_9PROT</name>
<accession>A0A502FIB8</accession>
<dbReference type="AlphaFoldDB" id="A0A502FIB8"/>
<organism evidence="2 3">
    <name type="scientific">Muricoccus nepalensis</name>
    <dbReference type="NCBI Taxonomy" id="1854500"/>
    <lineage>
        <taxon>Bacteria</taxon>
        <taxon>Pseudomonadati</taxon>
        <taxon>Pseudomonadota</taxon>
        <taxon>Alphaproteobacteria</taxon>
        <taxon>Acetobacterales</taxon>
        <taxon>Roseomonadaceae</taxon>
        <taxon>Muricoccus</taxon>
    </lineage>
</organism>
<evidence type="ECO:0000256" key="1">
    <source>
        <dbReference type="SAM" id="MobiDB-lite"/>
    </source>
</evidence>
<sequence>MSPLRFVWSRLPRSARREALFSITAALAPRIARPAPPAALPLTVAGYFSATTGLGAAARRLVAGLRDQGFAVGEADLTGPLRQGPAGPPPTVAPGPGTLLVHVNGPMLPWALLSLGRKAVAGKRVVGVWNWELPVLPRDWDRGFAACHAIWAGTEFVAAACRRPGGPPVAVVSYPLPRPAPSGLGRRAFGLPEDAFVTLSVFDATSSLARKNPLGAIEAHARAFGDRLDHVLVIKTHGTAQAGPGWARVAAAAAARPNVRVIDAALPRGDLWALMATSDALLSLHRSEGFGFAIAEMMELGRPVVATGWSGNTDFMRGPGCHPVGWRLVPARDPQEIYDMPGTCWAEPDLGEAAAALRRIAADPLLRRPPPVRLEPPDYRAALGLDGPPAREGRP</sequence>
<dbReference type="SUPFAM" id="SSF53756">
    <property type="entry name" value="UDP-Glycosyltransferase/glycogen phosphorylase"/>
    <property type="match status" value="1"/>
</dbReference>
<dbReference type="PANTHER" id="PTHR46656:SF3">
    <property type="entry name" value="PUTATIVE-RELATED"/>
    <property type="match status" value="1"/>
</dbReference>
<dbReference type="OrthoDB" id="118340at2"/>
<evidence type="ECO:0000313" key="3">
    <source>
        <dbReference type="Proteomes" id="UP000317078"/>
    </source>
</evidence>
<reference evidence="2 3" key="1">
    <citation type="journal article" date="2019" name="Environ. Microbiol.">
        <title>Species interactions and distinct microbial communities in high Arctic permafrost affected cryosols are associated with the CH4 and CO2 gas fluxes.</title>
        <authorList>
            <person name="Altshuler I."/>
            <person name="Hamel J."/>
            <person name="Turney S."/>
            <person name="Magnuson E."/>
            <person name="Levesque R."/>
            <person name="Greer C."/>
            <person name="Whyte L.G."/>
        </authorList>
    </citation>
    <scope>NUCLEOTIDE SEQUENCE [LARGE SCALE GENOMIC DNA]</scope>
    <source>
        <strain evidence="2 3">S9.3B</strain>
    </source>
</reference>
<comment type="caution">
    <text evidence="2">The sequence shown here is derived from an EMBL/GenBank/DDBJ whole genome shotgun (WGS) entry which is preliminary data.</text>
</comment>
<dbReference type="PANTHER" id="PTHR46656">
    <property type="entry name" value="PUTATIVE-RELATED"/>
    <property type="match status" value="1"/>
</dbReference>
<gene>
    <name evidence="2" type="ORF">EAH89_22025</name>
</gene>
<dbReference type="Pfam" id="PF13692">
    <property type="entry name" value="Glyco_trans_1_4"/>
    <property type="match status" value="1"/>
</dbReference>
<proteinExistence type="predicted"/>
<dbReference type="Proteomes" id="UP000317078">
    <property type="component" value="Unassembled WGS sequence"/>
</dbReference>
<dbReference type="GO" id="GO:0016740">
    <property type="term" value="F:transferase activity"/>
    <property type="evidence" value="ECO:0007669"/>
    <property type="project" value="UniProtKB-KW"/>
</dbReference>
<keyword evidence="2" id="KW-0808">Transferase</keyword>
<evidence type="ECO:0000313" key="2">
    <source>
        <dbReference type="EMBL" id="TPG49237.1"/>
    </source>
</evidence>
<protein>
    <submittedName>
        <fullName evidence="2">Glycosyltransferase</fullName>
    </submittedName>
</protein>
<keyword evidence="3" id="KW-1185">Reference proteome</keyword>
<dbReference type="Gene3D" id="3.40.50.2000">
    <property type="entry name" value="Glycogen Phosphorylase B"/>
    <property type="match status" value="1"/>
</dbReference>
<dbReference type="EMBL" id="RCZP01000030">
    <property type="protein sequence ID" value="TPG49237.1"/>
    <property type="molecule type" value="Genomic_DNA"/>
</dbReference>